<evidence type="ECO:0000259" key="4">
    <source>
        <dbReference type="PROSITE" id="PS50240"/>
    </source>
</evidence>
<dbReference type="PANTHER" id="PTHR24252:SF7">
    <property type="entry name" value="HYALIN"/>
    <property type="match status" value="1"/>
</dbReference>
<protein>
    <recommendedName>
        <fullName evidence="4">Peptidase S1 domain-containing protein</fullName>
    </recommendedName>
</protein>
<dbReference type="PANTHER" id="PTHR24252">
    <property type="entry name" value="ACROSIN-RELATED"/>
    <property type="match status" value="1"/>
</dbReference>
<dbReference type="FunFam" id="2.40.10.10:FF:000072">
    <property type="entry name" value="CLIP-domain serine protease"/>
    <property type="match status" value="1"/>
</dbReference>
<dbReference type="Gene3D" id="2.40.10.10">
    <property type="entry name" value="Trypsin-like serine proteases"/>
    <property type="match status" value="2"/>
</dbReference>
<evidence type="ECO:0000313" key="5">
    <source>
        <dbReference type="EMBL" id="TRY78647.1"/>
    </source>
</evidence>
<dbReference type="PROSITE" id="PS50240">
    <property type="entry name" value="TRYPSIN_DOM"/>
    <property type="match status" value="2"/>
</dbReference>
<keyword evidence="3" id="KW-0732">Signal</keyword>
<evidence type="ECO:0000256" key="1">
    <source>
        <dbReference type="ARBA" id="ARBA00023157"/>
    </source>
</evidence>
<dbReference type="OMA" id="RIGKGKC"/>
<dbReference type="GO" id="GO:0004252">
    <property type="term" value="F:serine-type endopeptidase activity"/>
    <property type="evidence" value="ECO:0007669"/>
    <property type="project" value="InterPro"/>
</dbReference>
<dbReference type="AlphaFoldDB" id="A0A553PLU0"/>
<feature type="domain" description="Peptidase S1" evidence="4">
    <location>
        <begin position="506"/>
        <end position="615"/>
    </location>
</feature>
<feature type="chain" id="PRO_5022129537" description="Peptidase S1 domain-containing protein" evidence="3">
    <location>
        <begin position="26"/>
        <end position="635"/>
    </location>
</feature>
<dbReference type="PRINTS" id="PR00722">
    <property type="entry name" value="CHYMOTRYPSIN"/>
</dbReference>
<keyword evidence="2" id="KW-0720">Serine protease</keyword>
<evidence type="ECO:0000313" key="6">
    <source>
        <dbReference type="Proteomes" id="UP000318571"/>
    </source>
</evidence>
<gene>
    <name evidence="5" type="ORF">TCAL_06611</name>
</gene>
<keyword evidence="2" id="KW-0378">Hydrolase</keyword>
<dbReference type="InterPro" id="IPR001254">
    <property type="entry name" value="Trypsin_dom"/>
</dbReference>
<dbReference type="SUPFAM" id="SSF50494">
    <property type="entry name" value="Trypsin-like serine proteases"/>
    <property type="match status" value="2"/>
</dbReference>
<dbReference type="GO" id="GO:0006508">
    <property type="term" value="P:proteolysis"/>
    <property type="evidence" value="ECO:0007669"/>
    <property type="project" value="UniProtKB-KW"/>
</dbReference>
<organism evidence="5 6">
    <name type="scientific">Tigriopus californicus</name>
    <name type="common">Marine copepod</name>
    <dbReference type="NCBI Taxonomy" id="6832"/>
    <lineage>
        <taxon>Eukaryota</taxon>
        <taxon>Metazoa</taxon>
        <taxon>Ecdysozoa</taxon>
        <taxon>Arthropoda</taxon>
        <taxon>Crustacea</taxon>
        <taxon>Multicrustacea</taxon>
        <taxon>Hexanauplia</taxon>
        <taxon>Copepoda</taxon>
        <taxon>Harpacticoida</taxon>
        <taxon>Harpacticidae</taxon>
        <taxon>Tigriopus</taxon>
    </lineage>
</organism>
<feature type="domain" description="Peptidase S1" evidence="4">
    <location>
        <begin position="121"/>
        <end position="360"/>
    </location>
</feature>
<dbReference type="InterPro" id="IPR009003">
    <property type="entry name" value="Peptidase_S1_PA"/>
</dbReference>
<dbReference type="STRING" id="6832.A0A553PLU0"/>
<evidence type="ECO:0000256" key="2">
    <source>
        <dbReference type="RuleBase" id="RU363034"/>
    </source>
</evidence>
<dbReference type="PROSITE" id="PS00135">
    <property type="entry name" value="TRYPSIN_SER"/>
    <property type="match status" value="1"/>
</dbReference>
<feature type="signal peptide" evidence="3">
    <location>
        <begin position="1"/>
        <end position="25"/>
    </location>
</feature>
<name>A0A553PLU0_TIGCA</name>
<accession>A0A553PLU0</accession>
<keyword evidence="6" id="KW-1185">Reference proteome</keyword>
<comment type="caution">
    <text evidence="5">The sequence shown here is derived from an EMBL/GenBank/DDBJ whole genome shotgun (WGS) entry which is preliminary data.</text>
</comment>
<dbReference type="EMBL" id="VCGU01000003">
    <property type="protein sequence ID" value="TRY78647.1"/>
    <property type="molecule type" value="Genomic_DNA"/>
</dbReference>
<evidence type="ECO:0000256" key="3">
    <source>
        <dbReference type="SAM" id="SignalP"/>
    </source>
</evidence>
<proteinExistence type="predicted"/>
<dbReference type="PROSITE" id="PS00134">
    <property type="entry name" value="TRYPSIN_HIS"/>
    <property type="match status" value="2"/>
</dbReference>
<dbReference type="Pfam" id="PF00089">
    <property type="entry name" value="Trypsin"/>
    <property type="match status" value="2"/>
</dbReference>
<keyword evidence="2" id="KW-0645">Protease</keyword>
<dbReference type="CDD" id="cd00190">
    <property type="entry name" value="Tryp_SPc"/>
    <property type="match status" value="1"/>
</dbReference>
<dbReference type="InterPro" id="IPR018114">
    <property type="entry name" value="TRYPSIN_HIS"/>
</dbReference>
<dbReference type="InterPro" id="IPR033116">
    <property type="entry name" value="TRYPSIN_SER"/>
</dbReference>
<dbReference type="InterPro" id="IPR001314">
    <property type="entry name" value="Peptidase_S1A"/>
</dbReference>
<keyword evidence="1" id="KW-1015">Disulfide bond</keyword>
<sequence length="635" mass="70769">MALVVYLLQTLWGLHILGVTPTTHAFFLEKLFAPSQELKDRCHGTCQLCTTCWLTGGRITGYCGGFFMICCESPPQEAEARKMSFWNEPVQNEVGPLQEIKFGPVINEPTCGRPRIAHRRVVGGEEAGFGQYPWQALIRIGRSRCGGALINSRNVVTAGHCIQRAPAHQIRIFLGEYTLYNSIEPLPRQEFGVEEIFKHPYYRFTPEADRYDVAVLRLDRPVRYEPHISPVCLPMKGEDVPIDTEGMVAGWGAMSPNAIDRPIDLQAVDVKVVNSSLCESWHHKNEIEVTIYDDMMCAGHEQGGKDACQGDSGGPLMTRMDGKWVLIGIVSAGYSCAKPGQPGIYHRVTKTSDWISLFSVSGKSEASSFSSIPRRSRGQCKIHQPLALLWILSVIASTCIISTDAFFSWPLQSRRSSSSCSDTGGLCQSALSCFLGMGVSYSGCGFLNVCCEQPYSANRWMRENPYPEESISVRQVRNHPVEDFFGQVINDPQCGRPDSYSANRRVLDGQPAGFGSFPWQALIRIGKGKCGGVLINRRHIVTAGHCVKNKPLNRILVTLGEYHLKRAEPLPSQNFRVVRAVVHPKFQFSPAADRQVLRWQHCFYYLSSSVHGTICEQDFVQVERHCQKSVASCPE</sequence>
<dbReference type="InterPro" id="IPR043504">
    <property type="entry name" value="Peptidase_S1_PA_chymotrypsin"/>
</dbReference>
<dbReference type="SMART" id="SM00020">
    <property type="entry name" value="Tryp_SPc"/>
    <property type="match status" value="1"/>
</dbReference>
<reference evidence="5 6" key="1">
    <citation type="journal article" date="2018" name="Nat. Ecol. Evol.">
        <title>Genomic signatures of mitonuclear coevolution across populations of Tigriopus californicus.</title>
        <authorList>
            <person name="Barreto F.S."/>
            <person name="Watson E.T."/>
            <person name="Lima T.G."/>
            <person name="Willett C.S."/>
            <person name="Edmands S."/>
            <person name="Li W."/>
            <person name="Burton R.S."/>
        </authorList>
    </citation>
    <scope>NUCLEOTIDE SEQUENCE [LARGE SCALE GENOMIC DNA]</scope>
    <source>
        <strain evidence="5 6">San Diego</strain>
    </source>
</reference>
<dbReference type="Proteomes" id="UP000318571">
    <property type="component" value="Chromosome 11"/>
</dbReference>